<name>A0A9W9GN35_9EURO</name>
<comment type="caution">
    <text evidence="3">The sequence shown here is derived from an EMBL/GenBank/DDBJ whole genome shotgun (WGS) entry which is preliminary data.</text>
</comment>
<organism evidence="3 4">
    <name type="scientific">Penicillium bovifimosum</name>
    <dbReference type="NCBI Taxonomy" id="126998"/>
    <lineage>
        <taxon>Eukaryota</taxon>
        <taxon>Fungi</taxon>
        <taxon>Dikarya</taxon>
        <taxon>Ascomycota</taxon>
        <taxon>Pezizomycotina</taxon>
        <taxon>Eurotiomycetes</taxon>
        <taxon>Eurotiomycetidae</taxon>
        <taxon>Eurotiales</taxon>
        <taxon>Aspergillaceae</taxon>
        <taxon>Penicillium</taxon>
    </lineage>
</organism>
<evidence type="ECO:0000256" key="1">
    <source>
        <dbReference type="SAM" id="MobiDB-lite"/>
    </source>
</evidence>
<feature type="region of interest" description="Disordered" evidence="1">
    <location>
        <begin position="48"/>
        <end position="91"/>
    </location>
</feature>
<dbReference type="EMBL" id="JAPQKL010000006">
    <property type="protein sequence ID" value="KAJ5124439.1"/>
    <property type="molecule type" value="Genomic_DNA"/>
</dbReference>
<proteinExistence type="predicted"/>
<dbReference type="RefSeq" id="XP_056518838.1">
    <property type="nucleotide sequence ID" value="XM_056669008.1"/>
</dbReference>
<feature type="compositionally biased region" description="Basic and acidic residues" evidence="1">
    <location>
        <begin position="54"/>
        <end position="82"/>
    </location>
</feature>
<accession>A0A9W9GN35</accession>
<dbReference type="OrthoDB" id="10561992at2759"/>
<feature type="chain" id="PRO_5040999811" evidence="2">
    <location>
        <begin position="22"/>
        <end position="91"/>
    </location>
</feature>
<reference evidence="3" key="2">
    <citation type="journal article" date="2023" name="IMA Fungus">
        <title>Comparative genomic study of the Penicillium genus elucidates a diverse pangenome and 15 lateral gene transfer events.</title>
        <authorList>
            <person name="Petersen C."/>
            <person name="Sorensen T."/>
            <person name="Nielsen M.R."/>
            <person name="Sondergaard T.E."/>
            <person name="Sorensen J.L."/>
            <person name="Fitzpatrick D.A."/>
            <person name="Frisvad J.C."/>
            <person name="Nielsen K.L."/>
        </authorList>
    </citation>
    <scope>NUCLEOTIDE SEQUENCE</scope>
    <source>
        <strain evidence="3">IBT 22155</strain>
    </source>
</reference>
<evidence type="ECO:0000256" key="2">
    <source>
        <dbReference type="SAM" id="SignalP"/>
    </source>
</evidence>
<dbReference type="Proteomes" id="UP001149079">
    <property type="component" value="Unassembled WGS sequence"/>
</dbReference>
<dbReference type="AlphaFoldDB" id="A0A9W9GN35"/>
<reference evidence="3" key="1">
    <citation type="submission" date="2022-11" db="EMBL/GenBank/DDBJ databases">
        <authorList>
            <person name="Petersen C."/>
        </authorList>
    </citation>
    <scope>NUCLEOTIDE SEQUENCE</scope>
    <source>
        <strain evidence="3">IBT 22155</strain>
    </source>
</reference>
<protein>
    <submittedName>
        <fullName evidence="3">Uncharacterized protein</fullName>
    </submittedName>
</protein>
<sequence>MRFRPAYTALAIFFFVFQTTCVPIRVRSLQIPGLEAIGQNVQSVLRTTAGTPRAEARREHGRESTIDWREDGILRRESEREAGFPPGSLGA</sequence>
<feature type="signal peptide" evidence="2">
    <location>
        <begin position="1"/>
        <end position="21"/>
    </location>
</feature>
<keyword evidence="4" id="KW-1185">Reference proteome</keyword>
<dbReference type="GeneID" id="81408178"/>
<evidence type="ECO:0000313" key="3">
    <source>
        <dbReference type="EMBL" id="KAJ5124439.1"/>
    </source>
</evidence>
<gene>
    <name evidence="3" type="ORF">N7515_008264</name>
</gene>
<keyword evidence="2" id="KW-0732">Signal</keyword>
<evidence type="ECO:0000313" key="4">
    <source>
        <dbReference type="Proteomes" id="UP001149079"/>
    </source>
</evidence>